<protein>
    <recommendedName>
        <fullName evidence="4">HEAT repeat domain-containing protein</fullName>
    </recommendedName>
</protein>
<dbReference type="Proteomes" id="UP000287233">
    <property type="component" value="Chromosome"/>
</dbReference>
<feature type="signal peptide" evidence="1">
    <location>
        <begin position="1"/>
        <end position="18"/>
    </location>
</feature>
<evidence type="ECO:0000256" key="1">
    <source>
        <dbReference type="SAM" id="SignalP"/>
    </source>
</evidence>
<sequence length="260" mass="27679">MRVVGCLLAVLAAAPAFAGPSVGSLERVAVEHVVPEMRLAAGFALAGHFEATQTEQELLVLAQEGVSDGIQRGAGIALGRVWLGSEKTRAFLLNTVTESASEQVRRAAVPALLEFLVSYNTTALEYLYSRGASEELQYAAGVAYFQNNRGKFNKASLEAICRDEAASSGFRRAAAELLAGHYLFPLASALGRAELEQLALGGDNEYLRYAAAYALVNVLVADPVPSLYAKVASFLDGSGLSAEYRWAYGQALGIRWAQGN</sequence>
<proteinExistence type="predicted"/>
<evidence type="ECO:0008006" key="4">
    <source>
        <dbReference type="Google" id="ProtNLM"/>
    </source>
</evidence>
<dbReference type="AlphaFoldDB" id="A0A410FSU0"/>
<organism evidence="2 3">
    <name type="scientific">Bipolaricaulis sibiricus</name>
    <dbReference type="NCBI Taxonomy" id="2501609"/>
    <lineage>
        <taxon>Bacteria</taxon>
        <taxon>Candidatus Bipolaricaulota</taxon>
        <taxon>Candidatus Bipolaricaulia</taxon>
        <taxon>Candidatus Bipolaricaulales</taxon>
        <taxon>Candidatus Bipolaricaulaceae</taxon>
        <taxon>Candidatus Bipolaricaulis</taxon>
    </lineage>
</organism>
<evidence type="ECO:0000313" key="2">
    <source>
        <dbReference type="EMBL" id="QAA76137.1"/>
    </source>
</evidence>
<reference evidence="3" key="1">
    <citation type="submission" date="2018-12" db="EMBL/GenBank/DDBJ databases">
        <title>Complete genome sequence of an uncultured bacterium of the candidate phylum Bipolaricaulota.</title>
        <authorList>
            <person name="Kadnikov V.V."/>
            <person name="Mardanov A.V."/>
            <person name="Beletsky A.V."/>
            <person name="Frank Y.A."/>
            <person name="Karnachuk O.V."/>
            <person name="Ravin N.V."/>
        </authorList>
    </citation>
    <scope>NUCLEOTIDE SEQUENCE [LARGE SCALE GENOMIC DNA]</scope>
</reference>
<accession>A0A410FSU0</accession>
<name>A0A410FSU0_BIPS1</name>
<feature type="chain" id="PRO_5019419871" description="HEAT repeat domain-containing protein" evidence="1">
    <location>
        <begin position="19"/>
        <end position="260"/>
    </location>
</feature>
<dbReference type="EMBL" id="CP034928">
    <property type="protein sequence ID" value="QAA76137.1"/>
    <property type="molecule type" value="Genomic_DNA"/>
</dbReference>
<dbReference type="KEGG" id="bih:BIP78_0371"/>
<keyword evidence="1" id="KW-0732">Signal</keyword>
<gene>
    <name evidence="2" type="ORF">BIP78_0371</name>
</gene>
<evidence type="ECO:0000313" key="3">
    <source>
        <dbReference type="Proteomes" id="UP000287233"/>
    </source>
</evidence>